<reference evidence="2 3" key="1">
    <citation type="journal article" date="2024" name="Nat. Commun.">
        <title>Phylogenomics reveals the evolutionary origins of lichenization in chlorophyte algae.</title>
        <authorList>
            <person name="Puginier C."/>
            <person name="Libourel C."/>
            <person name="Otte J."/>
            <person name="Skaloud P."/>
            <person name="Haon M."/>
            <person name="Grisel S."/>
            <person name="Petersen M."/>
            <person name="Berrin J.G."/>
            <person name="Delaux P.M."/>
            <person name="Dal Grande F."/>
            <person name="Keller J."/>
        </authorList>
    </citation>
    <scope>NUCLEOTIDE SEQUENCE [LARGE SCALE GENOMIC DNA]</scope>
    <source>
        <strain evidence="2 3">SAG 2145</strain>
    </source>
</reference>
<evidence type="ECO:0000256" key="1">
    <source>
        <dbReference type="SAM" id="MobiDB-lite"/>
    </source>
</evidence>
<keyword evidence="3" id="KW-1185">Reference proteome</keyword>
<dbReference type="AlphaFoldDB" id="A0AAW1S5A5"/>
<feature type="region of interest" description="Disordered" evidence="1">
    <location>
        <begin position="46"/>
        <end position="241"/>
    </location>
</feature>
<feature type="compositionally biased region" description="Low complexity" evidence="1">
    <location>
        <begin position="132"/>
        <end position="148"/>
    </location>
</feature>
<dbReference type="Proteomes" id="UP001438707">
    <property type="component" value="Unassembled WGS sequence"/>
</dbReference>
<evidence type="ECO:0008006" key="4">
    <source>
        <dbReference type="Google" id="ProtNLM"/>
    </source>
</evidence>
<comment type="caution">
    <text evidence="2">The sequence shown here is derived from an EMBL/GenBank/DDBJ whole genome shotgun (WGS) entry which is preliminary data.</text>
</comment>
<sequence length="320" mass="33785">MTEGEDAGLTQYEKDRLERIARNRAMLAGLKIEEASAEFVAPLKAAQQQAKARKRAFDKSFVTAGAPVRRSTRAGAAATTAKLSKQPDANLTSPELSSDEESLGSEGNEPLEPHEAYDPAEEGLDPKEESDSSSSGDASDDGPALAPAQGGCIPANDLDEDDDIQRALALSRASHAGDMAYRGQSSSQQVAAGKPEGHPRSLSKASGQEVPVQGKSGHKQPSKVQAKARAAPKRKQKTGIVQSLAATEAEIEQSFAMLLPSRDGKVTAKSLQQVVNQILGESLDSDESADMIAFANEMAAASSDAIEFPTYVQLAKRIIN</sequence>
<dbReference type="InterPro" id="IPR003903">
    <property type="entry name" value="UIM_dom"/>
</dbReference>
<proteinExistence type="predicted"/>
<dbReference type="Pfam" id="PF02809">
    <property type="entry name" value="UIM"/>
    <property type="match status" value="1"/>
</dbReference>
<evidence type="ECO:0000313" key="3">
    <source>
        <dbReference type="Proteomes" id="UP001438707"/>
    </source>
</evidence>
<dbReference type="EMBL" id="JALJOS010000003">
    <property type="protein sequence ID" value="KAK9841590.1"/>
    <property type="molecule type" value="Genomic_DNA"/>
</dbReference>
<gene>
    <name evidence="2" type="ORF">WJX74_008428</name>
</gene>
<protein>
    <recommendedName>
        <fullName evidence="4">EF-hand domain-containing protein</fullName>
    </recommendedName>
</protein>
<name>A0AAW1S5A5_9CHLO</name>
<evidence type="ECO:0000313" key="2">
    <source>
        <dbReference type="EMBL" id="KAK9841590.1"/>
    </source>
</evidence>
<accession>A0AAW1S5A5</accession>
<organism evidence="2 3">
    <name type="scientific">Apatococcus lobatus</name>
    <dbReference type="NCBI Taxonomy" id="904363"/>
    <lineage>
        <taxon>Eukaryota</taxon>
        <taxon>Viridiplantae</taxon>
        <taxon>Chlorophyta</taxon>
        <taxon>core chlorophytes</taxon>
        <taxon>Trebouxiophyceae</taxon>
        <taxon>Chlorellales</taxon>
        <taxon>Chlorellaceae</taxon>
        <taxon>Apatococcus</taxon>
    </lineage>
</organism>